<dbReference type="InterPro" id="IPR051447">
    <property type="entry name" value="Lipoprotein-release_system"/>
</dbReference>
<feature type="transmembrane region" description="Helical" evidence="7">
    <location>
        <begin position="20"/>
        <end position="40"/>
    </location>
</feature>
<dbReference type="GO" id="GO:0098797">
    <property type="term" value="C:plasma membrane protein complex"/>
    <property type="evidence" value="ECO:0007669"/>
    <property type="project" value="TreeGrafter"/>
</dbReference>
<dbReference type="STRING" id="1400863.BN873_330010"/>
<evidence type="ECO:0000256" key="1">
    <source>
        <dbReference type="ARBA" id="ARBA00004651"/>
    </source>
</evidence>
<evidence type="ECO:0008006" key="12">
    <source>
        <dbReference type="Google" id="ProtNLM"/>
    </source>
</evidence>
<dbReference type="RefSeq" id="WP_048672840.1">
    <property type="nucleotide sequence ID" value="NZ_CBTJ020000040.1"/>
</dbReference>
<dbReference type="InterPro" id="IPR025857">
    <property type="entry name" value="MacB_PCD"/>
</dbReference>
<evidence type="ECO:0000259" key="8">
    <source>
        <dbReference type="Pfam" id="PF02687"/>
    </source>
</evidence>
<proteinExistence type="inferred from homology"/>
<dbReference type="PANTHER" id="PTHR30489:SF0">
    <property type="entry name" value="LIPOPROTEIN-RELEASING SYSTEM TRANSMEMBRANE PROTEIN LOLE"/>
    <property type="match status" value="1"/>
</dbReference>
<dbReference type="Pfam" id="PF12704">
    <property type="entry name" value="MacB_PCD"/>
    <property type="match status" value="1"/>
</dbReference>
<reference evidence="10" key="1">
    <citation type="submission" date="2013-07" db="EMBL/GenBank/DDBJ databases">
        <authorList>
            <person name="McIlroy S."/>
        </authorList>
    </citation>
    <scope>NUCLEOTIDE SEQUENCE [LARGE SCALE GENOMIC DNA]</scope>
    <source>
        <strain evidence="10">Run_A_D11</strain>
    </source>
</reference>
<evidence type="ECO:0000313" key="11">
    <source>
        <dbReference type="Proteomes" id="UP000035760"/>
    </source>
</evidence>
<name>W6MD73_9GAMM</name>
<evidence type="ECO:0000256" key="4">
    <source>
        <dbReference type="ARBA" id="ARBA00022692"/>
    </source>
</evidence>
<evidence type="ECO:0000256" key="6">
    <source>
        <dbReference type="ARBA" id="ARBA00023136"/>
    </source>
</evidence>
<evidence type="ECO:0000313" key="10">
    <source>
        <dbReference type="EMBL" id="CDI02533.1"/>
    </source>
</evidence>
<gene>
    <name evidence="10" type="ORF">BN873_330010</name>
</gene>
<dbReference type="OrthoDB" id="9802264at2"/>
<feature type="transmembrane region" description="Helical" evidence="7">
    <location>
        <begin position="373"/>
        <end position="396"/>
    </location>
</feature>
<dbReference type="Pfam" id="PF02687">
    <property type="entry name" value="FtsX"/>
    <property type="match status" value="1"/>
</dbReference>
<comment type="similarity">
    <text evidence="2">Belongs to the ABC-4 integral membrane protein family. LolC/E subfamily.</text>
</comment>
<comment type="subcellular location">
    <subcellularLocation>
        <location evidence="1">Cell membrane</location>
        <topology evidence="1">Multi-pass membrane protein</topology>
    </subcellularLocation>
</comment>
<dbReference type="AlphaFoldDB" id="W6MD73"/>
<feature type="transmembrane region" description="Helical" evidence="7">
    <location>
        <begin position="279"/>
        <end position="305"/>
    </location>
</feature>
<keyword evidence="4 7" id="KW-0812">Transmembrane</keyword>
<sequence>MSIQLGIALTHLIHRKRSTLVSLIGIVLGVAFFLAVSSLMRGSEYDFIKRLVDNSPHITLSDEYRNPASQSAVSRWPDGAVEVRRVKPLNEVRGIRGHAQKLAFIESLPGLRAAPTLVSSVVLTFAGRTQGVTLTGAIPAKMKQVSTIEEKLIDGSLDALAANSNGIIIGVGLAKKFGLSMGSVLNVASATGEVRALKIVGIFRTGNAGYDETQTFVSLKRAQSLLDRPNRINRFIIQLDDPYTARDVAAIIEARTGYKSVSWLEASEDLMSVLFVRNMIMYSVVSAILVVAAFGIYNTISTIVMEKTHDIAILKSMGFHARDVRRIFLAEGVILGLIGSGMGVLLGTGLMALLGRVEIKPPGVSELVHLPIYWGYEQYLLAAGFALVSAMGAAYLPARKAGQVQPVAILRGMG</sequence>
<keyword evidence="5 7" id="KW-1133">Transmembrane helix</keyword>
<accession>W6MD73</accession>
<dbReference type="EMBL" id="CBTJ020000040">
    <property type="protein sequence ID" value="CDI02533.1"/>
    <property type="molecule type" value="Genomic_DNA"/>
</dbReference>
<evidence type="ECO:0000259" key="9">
    <source>
        <dbReference type="Pfam" id="PF12704"/>
    </source>
</evidence>
<dbReference type="GO" id="GO:0044874">
    <property type="term" value="P:lipoprotein localization to outer membrane"/>
    <property type="evidence" value="ECO:0007669"/>
    <property type="project" value="TreeGrafter"/>
</dbReference>
<evidence type="ECO:0000256" key="2">
    <source>
        <dbReference type="ARBA" id="ARBA00005236"/>
    </source>
</evidence>
<evidence type="ECO:0000256" key="3">
    <source>
        <dbReference type="ARBA" id="ARBA00022475"/>
    </source>
</evidence>
<protein>
    <recommendedName>
        <fullName evidence="12">ABC transporter permease</fullName>
    </recommendedName>
</protein>
<evidence type="ECO:0000256" key="5">
    <source>
        <dbReference type="ARBA" id="ARBA00022989"/>
    </source>
</evidence>
<feature type="transmembrane region" description="Helical" evidence="7">
    <location>
        <begin position="326"/>
        <end position="353"/>
    </location>
</feature>
<evidence type="ECO:0000256" key="7">
    <source>
        <dbReference type="SAM" id="Phobius"/>
    </source>
</evidence>
<keyword evidence="6 7" id="KW-0472">Membrane</keyword>
<keyword evidence="11" id="KW-1185">Reference proteome</keyword>
<feature type="domain" description="MacB-like periplasmic core" evidence="9">
    <location>
        <begin position="19"/>
        <end position="254"/>
    </location>
</feature>
<reference evidence="10" key="2">
    <citation type="submission" date="2014-03" db="EMBL/GenBank/DDBJ databases">
        <title>Candidatus Competibacter-lineage genomes retrieved from metagenomes reveal functional metabolic diversity.</title>
        <authorList>
            <person name="McIlroy S.J."/>
            <person name="Albertsen M."/>
            <person name="Andresen E.K."/>
            <person name="Saunders A.M."/>
            <person name="Kristiansen R."/>
            <person name="Stokholm-Bjerregaard M."/>
            <person name="Nielsen K.L."/>
            <person name="Nielsen P.H."/>
        </authorList>
    </citation>
    <scope>NUCLEOTIDE SEQUENCE</scope>
    <source>
        <strain evidence="10">Run_A_D11</strain>
    </source>
</reference>
<keyword evidence="3" id="KW-1003">Cell membrane</keyword>
<comment type="caution">
    <text evidence="10">The sequence shown here is derived from an EMBL/GenBank/DDBJ whole genome shotgun (WGS) entry which is preliminary data.</text>
</comment>
<dbReference type="PANTHER" id="PTHR30489">
    <property type="entry name" value="LIPOPROTEIN-RELEASING SYSTEM TRANSMEMBRANE PROTEIN LOLE"/>
    <property type="match status" value="1"/>
</dbReference>
<dbReference type="Proteomes" id="UP000035760">
    <property type="component" value="Unassembled WGS sequence"/>
</dbReference>
<organism evidence="10 11">
    <name type="scientific">Candidatus Competibacter denitrificans Run_A_D11</name>
    <dbReference type="NCBI Taxonomy" id="1400863"/>
    <lineage>
        <taxon>Bacteria</taxon>
        <taxon>Pseudomonadati</taxon>
        <taxon>Pseudomonadota</taxon>
        <taxon>Gammaproteobacteria</taxon>
        <taxon>Candidatus Competibacteraceae</taxon>
        <taxon>Candidatus Competibacter</taxon>
    </lineage>
</organism>
<feature type="domain" description="ABC3 transporter permease C-terminal" evidence="8">
    <location>
        <begin position="284"/>
        <end position="405"/>
    </location>
</feature>
<dbReference type="InterPro" id="IPR003838">
    <property type="entry name" value="ABC3_permease_C"/>
</dbReference>